<feature type="chain" id="PRO_5023527435" description="Arginine biosynthesis bifunctional protein ArgJ beta chain" evidence="13">
    <location>
        <begin position="193"/>
        <end position="406"/>
    </location>
</feature>
<dbReference type="PANTHER" id="PTHR23100">
    <property type="entry name" value="ARGININE BIOSYNTHESIS BIFUNCTIONAL PROTEIN ARGJ"/>
    <property type="match status" value="1"/>
</dbReference>
<reference evidence="14 15" key="2">
    <citation type="journal article" date="2012" name="Stand. Genomic Sci.">
        <title>Complete genome sequence of the sulfate-reducing firmicute Desulfotomaculum ruminis type strain (DL(T)).</title>
        <authorList>
            <person name="Spring S."/>
            <person name="Visser M."/>
            <person name="Lu M."/>
            <person name="Copeland A."/>
            <person name="Lapidus A."/>
            <person name="Lucas S."/>
            <person name="Cheng J.F."/>
            <person name="Han C."/>
            <person name="Tapia R."/>
            <person name="Goodwin L.A."/>
            <person name="Pitluck S."/>
            <person name="Ivanova N."/>
            <person name="Land M."/>
            <person name="Hauser L."/>
            <person name="Larimer F."/>
            <person name="Rohde M."/>
            <person name="Goker M."/>
            <person name="Detter J.C."/>
            <person name="Kyrpides N.C."/>
            <person name="Woyke T."/>
            <person name="Schaap P.J."/>
            <person name="Plugge C.M."/>
            <person name="Muyzer G."/>
            <person name="Kuever J."/>
            <person name="Pereira I.A."/>
            <person name="Parshina S.N."/>
            <person name="Bernier-Latmani R."/>
            <person name="Stams A.J."/>
            <person name="Klenk H.P."/>
        </authorList>
    </citation>
    <scope>NUCLEOTIDE SEQUENCE [LARGE SCALE GENOMIC DNA]</scope>
    <source>
        <strain evidence="15">ATCC 23193 / DSM 2154 / NCIB 8452 / DL</strain>
    </source>
</reference>
<comment type="subunit">
    <text evidence="3 13">Heterotetramer of two alpha and two beta chains.</text>
</comment>
<dbReference type="Pfam" id="PF01960">
    <property type="entry name" value="ArgJ"/>
    <property type="match status" value="1"/>
</dbReference>
<dbReference type="eggNOG" id="COG1364">
    <property type="taxonomic scope" value="Bacteria"/>
</dbReference>
<feature type="binding site" evidence="13">
    <location>
        <position position="279"/>
    </location>
    <ligand>
        <name>substrate</name>
    </ligand>
</feature>
<comment type="catalytic activity">
    <reaction evidence="11 13">
        <text>N(2)-acetyl-L-ornithine + L-glutamate = N-acetyl-L-glutamate + L-ornithine</text>
        <dbReference type="Rhea" id="RHEA:15349"/>
        <dbReference type="ChEBI" id="CHEBI:29985"/>
        <dbReference type="ChEBI" id="CHEBI:44337"/>
        <dbReference type="ChEBI" id="CHEBI:46911"/>
        <dbReference type="ChEBI" id="CHEBI:57805"/>
        <dbReference type="EC" id="2.3.1.35"/>
    </reaction>
</comment>
<dbReference type="FunFam" id="3.60.70.12:FF:000001">
    <property type="entry name" value="Arginine biosynthesis bifunctional protein ArgJ, chloroplastic"/>
    <property type="match status" value="1"/>
</dbReference>
<dbReference type="Gene3D" id="3.60.70.12">
    <property type="entry name" value="L-amino peptidase D-ALA esterase/amidase"/>
    <property type="match status" value="1"/>
</dbReference>
<accession>F6DPH2</accession>
<dbReference type="FunFam" id="3.10.20.340:FF:000001">
    <property type="entry name" value="Arginine biosynthesis bifunctional protein ArgJ, chloroplastic"/>
    <property type="match status" value="1"/>
</dbReference>
<dbReference type="GO" id="GO:0005737">
    <property type="term" value="C:cytoplasm"/>
    <property type="evidence" value="ECO:0007669"/>
    <property type="project" value="UniProtKB-SubCell"/>
</dbReference>
<comment type="function">
    <text evidence="12 13">Catalyzes two activities which are involved in the cyclic version of arginine biosynthesis: the synthesis of N-acetylglutamate from glutamate and acetyl-CoA as the acetyl donor, and of ornithine by transacetylation between N(2)-acetylornithine and glutamate.</text>
</comment>
<feature type="chain" id="PRO_5023527436" description="Arginine biosynthesis bifunctional protein ArgJ alpha chain" evidence="13">
    <location>
        <begin position="1"/>
        <end position="192"/>
    </location>
</feature>
<keyword evidence="15" id="KW-1185">Reference proteome</keyword>
<dbReference type="InterPro" id="IPR002813">
    <property type="entry name" value="Arg_biosynth_ArgJ"/>
</dbReference>
<dbReference type="GO" id="GO:0004358">
    <property type="term" value="F:L-glutamate N-acetyltransferase activity, acting on acetyl-L-ornithine as donor"/>
    <property type="evidence" value="ECO:0007669"/>
    <property type="project" value="UniProtKB-UniRule"/>
</dbReference>
<evidence type="ECO:0000256" key="7">
    <source>
        <dbReference type="ARBA" id="ARBA00022813"/>
    </source>
</evidence>
<keyword evidence="6 13" id="KW-0808">Transferase</keyword>
<comment type="pathway">
    <text evidence="13">Amino-acid biosynthesis; L-arginine biosynthesis; L-ornithine and N-acetyl-L-glutamate from L-glutamate and N(2)-acetyl-L-ornithine (cyclic): step 1/1.</text>
</comment>
<evidence type="ECO:0000256" key="3">
    <source>
        <dbReference type="ARBA" id="ARBA00011475"/>
    </source>
</evidence>
<dbReference type="Proteomes" id="UP000009234">
    <property type="component" value="Chromosome"/>
</dbReference>
<evidence type="ECO:0000256" key="13">
    <source>
        <dbReference type="HAMAP-Rule" id="MF_01106"/>
    </source>
</evidence>
<proteinExistence type="inferred from homology"/>
<dbReference type="STRING" id="696281.Desru_0348"/>
<dbReference type="UniPathway" id="UPA00068">
    <property type="reaction ID" value="UER00106"/>
</dbReference>
<dbReference type="SUPFAM" id="SSF56266">
    <property type="entry name" value="DmpA/ArgJ-like"/>
    <property type="match status" value="1"/>
</dbReference>
<dbReference type="EC" id="2.3.1.35" evidence="13"/>
<dbReference type="GO" id="GO:0004042">
    <property type="term" value="F:L-glutamate N-acetyltransferase activity"/>
    <property type="evidence" value="ECO:0007669"/>
    <property type="project" value="UniProtKB-UniRule"/>
</dbReference>
<dbReference type="GO" id="GO:0006592">
    <property type="term" value="P:ornithine biosynthetic process"/>
    <property type="evidence" value="ECO:0007669"/>
    <property type="project" value="TreeGrafter"/>
</dbReference>
<comment type="similarity">
    <text evidence="2 13">Belongs to the ArgJ family.</text>
</comment>
<reference evidence="15" key="1">
    <citation type="submission" date="2011-05" db="EMBL/GenBank/DDBJ databases">
        <title>Complete sequence of Desulfotomaculum ruminis DSM 2154.</title>
        <authorList>
            <person name="Lucas S."/>
            <person name="Copeland A."/>
            <person name="Lapidus A."/>
            <person name="Cheng J.-F."/>
            <person name="Goodwin L."/>
            <person name="Pitluck S."/>
            <person name="Lu M."/>
            <person name="Detter J.C."/>
            <person name="Han C."/>
            <person name="Tapia R."/>
            <person name="Land M."/>
            <person name="Hauser L."/>
            <person name="Kyrpides N."/>
            <person name="Ivanova N."/>
            <person name="Mikhailova N."/>
            <person name="Pagani I."/>
            <person name="Stams A.J.M."/>
            <person name="Plugge C.M."/>
            <person name="Muyzer G."/>
            <person name="Kuever J."/>
            <person name="Parshina S.N."/>
            <person name="Ivanova A.E."/>
            <person name="Nazina T.N."/>
            <person name="Brambilla E."/>
            <person name="Spring S."/>
            <person name="Klenk H.-P."/>
            <person name="Woyke T."/>
        </authorList>
    </citation>
    <scope>NUCLEOTIDE SEQUENCE [LARGE SCALE GENOMIC DNA]</scope>
    <source>
        <strain evidence="15">ATCC 23193 / DSM 2154 / NCIB 8452 / DL</strain>
    </source>
</reference>
<evidence type="ECO:0000256" key="2">
    <source>
        <dbReference type="ARBA" id="ARBA00006774"/>
    </source>
</evidence>
<keyword evidence="9 13" id="KW-0012">Acyltransferase</keyword>
<dbReference type="MEROPS" id="T05.002"/>
<dbReference type="EMBL" id="CP002780">
    <property type="protein sequence ID" value="AEG58645.1"/>
    <property type="molecule type" value="Genomic_DNA"/>
</dbReference>
<dbReference type="KEGG" id="dru:Desru_0348"/>
<name>F6DPH2_DESRL</name>
<dbReference type="OrthoDB" id="9804242at2"/>
<organism evidence="14 15">
    <name type="scientific">Desulforamulus ruminis (strain ATCC 23193 / DSM 2154 / NCIMB 8452 / DL)</name>
    <name type="common">Desulfotomaculum ruminis</name>
    <dbReference type="NCBI Taxonomy" id="696281"/>
    <lineage>
        <taxon>Bacteria</taxon>
        <taxon>Bacillati</taxon>
        <taxon>Bacillota</taxon>
        <taxon>Clostridia</taxon>
        <taxon>Eubacteriales</taxon>
        <taxon>Peptococcaceae</taxon>
        <taxon>Desulforamulus</taxon>
    </lineage>
</organism>
<evidence type="ECO:0000256" key="11">
    <source>
        <dbReference type="ARBA" id="ARBA00049439"/>
    </source>
</evidence>
<comment type="catalytic activity">
    <reaction evidence="10 13">
        <text>L-glutamate + acetyl-CoA = N-acetyl-L-glutamate + CoA + H(+)</text>
        <dbReference type="Rhea" id="RHEA:24292"/>
        <dbReference type="ChEBI" id="CHEBI:15378"/>
        <dbReference type="ChEBI" id="CHEBI:29985"/>
        <dbReference type="ChEBI" id="CHEBI:44337"/>
        <dbReference type="ChEBI" id="CHEBI:57287"/>
        <dbReference type="ChEBI" id="CHEBI:57288"/>
        <dbReference type="EC" id="2.3.1.1"/>
    </reaction>
</comment>
<evidence type="ECO:0000313" key="15">
    <source>
        <dbReference type="Proteomes" id="UP000009234"/>
    </source>
</evidence>
<dbReference type="InterPro" id="IPR042195">
    <property type="entry name" value="ArgJ_beta_C"/>
</dbReference>
<evidence type="ECO:0000256" key="4">
    <source>
        <dbReference type="ARBA" id="ARBA00022571"/>
    </source>
</evidence>
<feature type="binding site" evidence="13">
    <location>
        <position position="193"/>
    </location>
    <ligand>
        <name>substrate</name>
    </ligand>
</feature>
<feature type="binding site" evidence="13">
    <location>
        <position position="182"/>
    </location>
    <ligand>
        <name>substrate</name>
    </ligand>
</feature>
<evidence type="ECO:0000256" key="9">
    <source>
        <dbReference type="ARBA" id="ARBA00023315"/>
    </source>
</evidence>
<dbReference type="NCBIfam" id="TIGR00120">
    <property type="entry name" value="ArgJ"/>
    <property type="match status" value="1"/>
</dbReference>
<feature type="binding site" evidence="13">
    <location>
        <position position="406"/>
    </location>
    <ligand>
        <name>substrate</name>
    </ligand>
</feature>
<dbReference type="PANTHER" id="PTHR23100:SF0">
    <property type="entry name" value="ARGININE BIOSYNTHESIS BIFUNCTIONAL PROTEIN ARGJ, MITOCHONDRIAL"/>
    <property type="match status" value="1"/>
</dbReference>
<dbReference type="NCBIfam" id="NF003802">
    <property type="entry name" value="PRK05388.1"/>
    <property type="match status" value="1"/>
</dbReference>
<dbReference type="EC" id="2.3.1.1" evidence="13"/>
<feature type="site" description="Involved in the stabilization of negative charge on the oxyanion by the formation of the oxyanion hole" evidence="13">
    <location>
        <position position="120"/>
    </location>
</feature>
<dbReference type="InterPro" id="IPR016117">
    <property type="entry name" value="ArgJ-like_dom_sf"/>
</dbReference>
<comment type="pathway">
    <text evidence="13">Amino-acid biosynthesis; L-arginine biosynthesis; N(2)-acetyl-L-ornithine from L-glutamate: step 1/4.</text>
</comment>
<dbReference type="Gene3D" id="3.10.20.340">
    <property type="entry name" value="ArgJ beta chain, C-terminal domain"/>
    <property type="match status" value="1"/>
</dbReference>
<gene>
    <name evidence="13" type="primary">argJ</name>
    <name evidence="14" type="ordered locus">Desru_0348</name>
</gene>
<dbReference type="FunFam" id="3.30.2330.10:FF:000001">
    <property type="entry name" value="Arginine biosynthesis bifunctional protein ArgJ, mitochondrial"/>
    <property type="match status" value="1"/>
</dbReference>
<keyword evidence="4 13" id="KW-0055">Arginine biosynthesis</keyword>
<feature type="binding site" evidence="13">
    <location>
        <position position="401"/>
    </location>
    <ligand>
        <name>substrate</name>
    </ligand>
</feature>
<evidence type="ECO:0000256" key="8">
    <source>
        <dbReference type="ARBA" id="ARBA00023268"/>
    </source>
</evidence>
<keyword evidence="5 13" id="KW-0028">Amino-acid biosynthesis</keyword>
<sequence length="406" mass="42072">MTEAGSLKNIPGGVTAAQGFLASGVPAGLKKNGALDVALIFSELPAAAAGVYTTNRVKAAPLELTRSRVEQGKARAVIVNAGNANACTGPGGMSDAQAMARSAAEALDIAEEQVLVASTGVIGVPLPVAKIAAAVPQAVAELSRENHSAAAQAIMTTDLMAKEYAVELPIKNKRVTIGGMAKGSGMIHPNMATMLCFITTDANISDAVLQQALKRAVDRSFNMITVDGDTSTNDMVVVLANGKAGNAEIVQDTEDYRRFYGALKEVCTALAKMIARDGEGATRLVEVQVTGGPSREDAGRAAKAVAGSNLFKAAVFGKDANWGRILCALGYSGAAFDPAATDIFIGEVQVAKDGGALAFDEERAVEMLSRDPVQICVDLKSGAHSATAWGCDLTYDYVRINGSYRT</sequence>
<evidence type="ECO:0000256" key="10">
    <source>
        <dbReference type="ARBA" id="ARBA00048372"/>
    </source>
</evidence>
<dbReference type="GO" id="GO:0006526">
    <property type="term" value="P:L-arginine biosynthetic process"/>
    <property type="evidence" value="ECO:0007669"/>
    <property type="project" value="UniProtKB-UniRule"/>
</dbReference>
<comment type="subcellular location">
    <subcellularLocation>
        <location evidence="1 13">Cytoplasm</location>
    </subcellularLocation>
</comment>
<evidence type="ECO:0000256" key="5">
    <source>
        <dbReference type="ARBA" id="ARBA00022605"/>
    </source>
</evidence>
<evidence type="ECO:0000256" key="12">
    <source>
        <dbReference type="ARBA" id="ARBA00054976"/>
    </source>
</evidence>
<evidence type="ECO:0000256" key="1">
    <source>
        <dbReference type="ARBA" id="ARBA00004496"/>
    </source>
</evidence>
<feature type="active site" description="Nucleophile" evidence="13">
    <location>
        <position position="193"/>
    </location>
</feature>
<feature type="binding site" evidence="13">
    <location>
        <position position="156"/>
    </location>
    <ligand>
        <name>substrate</name>
    </ligand>
</feature>
<feature type="site" description="Cleavage; by autolysis" evidence="13">
    <location>
        <begin position="192"/>
        <end position="193"/>
    </location>
</feature>
<keyword evidence="8 13" id="KW-0511">Multifunctional enzyme</keyword>
<dbReference type="CDD" id="cd02152">
    <property type="entry name" value="OAT"/>
    <property type="match status" value="1"/>
</dbReference>
<dbReference type="AlphaFoldDB" id="F6DPH2"/>
<dbReference type="HOGENOM" id="CLU_027172_1_0_9"/>
<keyword evidence="13" id="KW-0963">Cytoplasm</keyword>
<dbReference type="HAMAP" id="MF_01106">
    <property type="entry name" value="ArgJ"/>
    <property type="match status" value="1"/>
</dbReference>
<protein>
    <recommendedName>
        <fullName evidence="13">Arginine biosynthesis bifunctional protein ArgJ</fullName>
    </recommendedName>
    <domain>
        <recommendedName>
            <fullName evidence="13">Glutamate N-acetyltransferase</fullName>
            <ecNumber evidence="13">2.3.1.35</ecNumber>
        </recommendedName>
        <alternativeName>
            <fullName evidence="13">Ornithine acetyltransferase</fullName>
            <shortName evidence="13">OATase</shortName>
        </alternativeName>
        <alternativeName>
            <fullName evidence="13">Ornithine transacetylase</fullName>
        </alternativeName>
    </domain>
    <domain>
        <recommendedName>
            <fullName evidence="13">Amino-acid acetyltransferase</fullName>
            <ecNumber evidence="13">2.3.1.1</ecNumber>
        </recommendedName>
        <alternativeName>
            <fullName evidence="13">N-acetylglutamate synthase</fullName>
            <shortName evidence="13">AGSase</shortName>
        </alternativeName>
    </domain>
    <component>
        <recommendedName>
            <fullName evidence="13">Arginine biosynthesis bifunctional protein ArgJ alpha chain</fullName>
        </recommendedName>
    </component>
    <component>
        <recommendedName>
            <fullName evidence="13">Arginine biosynthesis bifunctional protein ArgJ beta chain</fullName>
        </recommendedName>
    </component>
</protein>
<keyword evidence="7 13" id="KW-0068">Autocatalytic cleavage</keyword>
<evidence type="ECO:0000256" key="6">
    <source>
        <dbReference type="ARBA" id="ARBA00022679"/>
    </source>
</evidence>
<dbReference type="RefSeq" id="WP_013840420.1">
    <property type="nucleotide sequence ID" value="NC_015589.1"/>
</dbReference>
<feature type="site" description="Involved in the stabilization of negative charge on the oxyanion by the formation of the oxyanion hole" evidence="13">
    <location>
        <position position="119"/>
    </location>
</feature>
<evidence type="ECO:0000313" key="14">
    <source>
        <dbReference type="EMBL" id="AEG58645.1"/>
    </source>
</evidence>